<sequence>MKKKICVKLKVLPPFTPNLKTIESMLHLEDGPTLAKLLTKASNQGILEINKLIEGDELKDNIVILINGKTIFDLKQELNDGDRVVIMPLAPGG</sequence>
<dbReference type="Gene3D" id="3.10.20.30">
    <property type="match status" value="1"/>
</dbReference>
<protein>
    <recommendedName>
        <fullName evidence="2">MoaD/ThiS family protein</fullName>
    </recommendedName>
</protein>
<dbReference type="EMBL" id="DSEU01000024">
    <property type="protein sequence ID" value="HEM66651.1"/>
    <property type="molecule type" value="Genomic_DNA"/>
</dbReference>
<dbReference type="InterPro" id="IPR003749">
    <property type="entry name" value="ThiS/MoaD-like"/>
</dbReference>
<dbReference type="InterPro" id="IPR016155">
    <property type="entry name" value="Mopterin_synth/thiamin_S_b"/>
</dbReference>
<dbReference type="SUPFAM" id="SSF54285">
    <property type="entry name" value="MoaD/ThiS"/>
    <property type="match status" value="1"/>
</dbReference>
<organism evidence="1">
    <name type="scientific">Ignisphaera aggregans</name>
    <dbReference type="NCBI Taxonomy" id="334771"/>
    <lineage>
        <taxon>Archaea</taxon>
        <taxon>Thermoproteota</taxon>
        <taxon>Thermoprotei</taxon>
        <taxon>Desulfurococcales</taxon>
        <taxon>Desulfurococcaceae</taxon>
        <taxon>Ignisphaera</taxon>
    </lineage>
</organism>
<reference evidence="1" key="1">
    <citation type="journal article" date="2020" name="mSystems">
        <title>Genome- and Community-Level Interaction Insights into Carbon Utilization and Element Cycling Functions of Hydrothermarchaeota in Hydrothermal Sediment.</title>
        <authorList>
            <person name="Zhou Z."/>
            <person name="Liu Y."/>
            <person name="Xu W."/>
            <person name="Pan J."/>
            <person name="Luo Z.H."/>
            <person name="Li M."/>
        </authorList>
    </citation>
    <scope>NUCLEOTIDE SEQUENCE [LARGE SCALE GENOMIC DNA]</scope>
    <source>
        <strain evidence="1">SpSt-125</strain>
    </source>
</reference>
<proteinExistence type="predicted"/>
<comment type="caution">
    <text evidence="1">The sequence shown here is derived from an EMBL/GenBank/DDBJ whole genome shotgun (WGS) entry which is preliminary data.</text>
</comment>
<dbReference type="AlphaFoldDB" id="A0A7J2U1K6"/>
<accession>A0A7J2U1K6</accession>
<evidence type="ECO:0000313" key="1">
    <source>
        <dbReference type="EMBL" id="HEM66651.1"/>
    </source>
</evidence>
<name>A0A7J2U1K6_9CREN</name>
<gene>
    <name evidence="1" type="ORF">ENO26_03635</name>
</gene>
<evidence type="ECO:0008006" key="2">
    <source>
        <dbReference type="Google" id="ProtNLM"/>
    </source>
</evidence>
<dbReference type="InterPro" id="IPR012675">
    <property type="entry name" value="Beta-grasp_dom_sf"/>
</dbReference>
<dbReference type="CDD" id="cd17040">
    <property type="entry name" value="Ubl_MoaD_like"/>
    <property type="match status" value="1"/>
</dbReference>
<dbReference type="Pfam" id="PF02597">
    <property type="entry name" value="ThiS"/>
    <property type="match status" value="1"/>
</dbReference>